<accession>A0A1E2SM98</accession>
<reference evidence="1 2" key="1">
    <citation type="submission" date="2015-11" db="EMBL/GenBank/DDBJ databases">
        <authorList>
            <person name="Zhang Y."/>
            <person name="Guo Z."/>
        </authorList>
    </citation>
    <scope>NUCLEOTIDE SEQUENCE [LARGE SCALE GENOMIC DNA]</scope>
    <source>
        <strain evidence="2">gdw1</strain>
    </source>
</reference>
<comment type="caution">
    <text evidence="1">The sequence shown here is derived from an EMBL/GenBank/DDBJ whole genome shotgun (WGS) entry which is preliminary data.</text>
</comment>
<name>A0A1E2SM98_LEIXY</name>
<protein>
    <submittedName>
        <fullName evidence="1">Uncharacterized protein</fullName>
    </submittedName>
</protein>
<dbReference type="Proteomes" id="UP000094426">
    <property type="component" value="Unassembled WGS sequence"/>
</dbReference>
<dbReference type="OrthoDB" id="4979543at2"/>
<proteinExistence type="predicted"/>
<dbReference type="EMBL" id="LNZG01000004">
    <property type="protein sequence ID" value="ODA90923.1"/>
    <property type="molecule type" value="Genomic_DNA"/>
</dbReference>
<evidence type="ECO:0000313" key="2">
    <source>
        <dbReference type="Proteomes" id="UP000094426"/>
    </source>
</evidence>
<dbReference type="AlphaFoldDB" id="A0A1E2SM98"/>
<organism evidence="1 2">
    <name type="scientific">Leifsonia xyli subsp. xyli</name>
    <dbReference type="NCBI Taxonomy" id="59736"/>
    <lineage>
        <taxon>Bacteria</taxon>
        <taxon>Bacillati</taxon>
        <taxon>Actinomycetota</taxon>
        <taxon>Actinomycetes</taxon>
        <taxon>Micrococcales</taxon>
        <taxon>Microbacteriaceae</taxon>
        <taxon>Leifsonia</taxon>
    </lineage>
</organism>
<dbReference type="RefSeq" id="WP_041766860.1">
    <property type="nucleotide sequence ID" value="NZ_LNZG01000004.1"/>
</dbReference>
<gene>
    <name evidence="1" type="ORF">ATY41_07605</name>
</gene>
<sequence length="78" mass="8543">MTRTTTFRARLLRSGVEPRTVTVRSASDSPPRILRWPAGGGGTLEFDVYALLDADGWPEGATYTFVESLTRDPSPADE</sequence>
<evidence type="ECO:0000313" key="1">
    <source>
        <dbReference type="EMBL" id="ODA90923.1"/>
    </source>
</evidence>